<evidence type="ECO:0000313" key="5">
    <source>
        <dbReference type="EMBL" id="MCW1915324.1"/>
    </source>
</evidence>
<evidence type="ECO:0000256" key="1">
    <source>
        <dbReference type="ARBA" id="ARBA00022801"/>
    </source>
</evidence>
<comment type="caution">
    <text evidence="5">The sequence shown here is derived from an EMBL/GenBank/DDBJ whole genome shotgun (WGS) entry which is preliminary data.</text>
</comment>
<dbReference type="EMBL" id="JAPDDR010000009">
    <property type="protein sequence ID" value="MCW1915324.1"/>
    <property type="molecule type" value="Genomic_DNA"/>
</dbReference>
<dbReference type="RefSeq" id="WP_264514873.1">
    <property type="nucleotide sequence ID" value="NZ_JAPDDR010000009.1"/>
</dbReference>
<dbReference type="InterPro" id="IPR051923">
    <property type="entry name" value="Glycosyl_Hydrolase_39"/>
</dbReference>
<reference evidence="5" key="1">
    <citation type="submission" date="2022-10" db="EMBL/GenBank/DDBJ databases">
        <title>Luteolibacter sp. GHJ8, whole genome shotgun sequencing project.</title>
        <authorList>
            <person name="Zhao G."/>
            <person name="Shen L."/>
        </authorList>
    </citation>
    <scope>NUCLEOTIDE SEQUENCE</scope>
    <source>
        <strain evidence="5">GHJ8</strain>
    </source>
</reference>
<accession>A0ABT3G6X9</accession>
<dbReference type="Proteomes" id="UP001165653">
    <property type="component" value="Unassembled WGS sequence"/>
</dbReference>
<keyword evidence="6" id="KW-1185">Reference proteome</keyword>
<keyword evidence="1 3" id="KW-0378">Hydrolase</keyword>
<feature type="domain" description="Glycoside hydrolase family 5" evidence="4">
    <location>
        <begin position="118"/>
        <end position="282"/>
    </location>
</feature>
<organism evidence="5 6">
    <name type="scientific">Luteolibacter rhizosphaerae</name>
    <dbReference type="NCBI Taxonomy" id="2989719"/>
    <lineage>
        <taxon>Bacteria</taxon>
        <taxon>Pseudomonadati</taxon>
        <taxon>Verrucomicrobiota</taxon>
        <taxon>Verrucomicrobiia</taxon>
        <taxon>Verrucomicrobiales</taxon>
        <taxon>Verrucomicrobiaceae</taxon>
        <taxon>Luteolibacter</taxon>
    </lineage>
</organism>
<dbReference type="PANTHER" id="PTHR12631">
    <property type="entry name" value="ALPHA-L-IDURONIDASE"/>
    <property type="match status" value="1"/>
</dbReference>
<evidence type="ECO:0000259" key="4">
    <source>
        <dbReference type="Pfam" id="PF00150"/>
    </source>
</evidence>
<dbReference type="Gene3D" id="3.20.20.80">
    <property type="entry name" value="Glycosidases"/>
    <property type="match status" value="1"/>
</dbReference>
<evidence type="ECO:0000313" key="6">
    <source>
        <dbReference type="Proteomes" id="UP001165653"/>
    </source>
</evidence>
<protein>
    <submittedName>
        <fullName evidence="5">Cellulase family glycosylhydrolase</fullName>
    </submittedName>
</protein>
<sequence>MRCVPILLALTTSPLAAEPRPLMRDFIGINGHTVQFKPELYQPVGRLVRDYHPVEWDLGKETAVLPEFPFAKNRVDWSGVYGGWQKQGWATNACLMFESIQQGDWKDLEADARRYGEAFAKEFGPSGSRKLVESIEIGNEPGKWSDADYSRMLKSMAEGVRKGDPKLKIATCNLTAGKSGDYEKSVACLEGLTPLVDVLTIHSYAQLENWPTWKRSYPEDPALPTYLKSIEDLCKWRDQHAKGKPVWITEFGYDSTTKPQETSGDFAKWVGVTDEQQAQWIVRSLLVFSAMPVERAYIYFFNDDDKASLHASSGLTRNFQPKPSFHAVGHLQKTLGEYRFSRIVKNEAGKIRIHEYEHGSTKKKLWAVWKPTGDNTAEEVTLDRLPGKLTGATKITLKETAESFAMPVQPTPKSAKLVIGGSPVFLSFE</sequence>
<dbReference type="PANTHER" id="PTHR12631:SF10">
    <property type="entry name" value="BETA-XYLOSIDASE-LIKE PROTEIN-RELATED"/>
    <property type="match status" value="1"/>
</dbReference>
<name>A0ABT3G6X9_9BACT</name>
<evidence type="ECO:0000256" key="2">
    <source>
        <dbReference type="ARBA" id="ARBA00023295"/>
    </source>
</evidence>
<keyword evidence="2 3" id="KW-0326">Glycosidase</keyword>
<proteinExistence type="inferred from homology"/>
<evidence type="ECO:0000256" key="3">
    <source>
        <dbReference type="RuleBase" id="RU361153"/>
    </source>
</evidence>
<dbReference type="SUPFAM" id="SSF51445">
    <property type="entry name" value="(Trans)glycosidases"/>
    <property type="match status" value="1"/>
</dbReference>
<dbReference type="Pfam" id="PF00150">
    <property type="entry name" value="Cellulase"/>
    <property type="match status" value="1"/>
</dbReference>
<gene>
    <name evidence="5" type="ORF">OJ996_17190</name>
</gene>
<dbReference type="InterPro" id="IPR017853">
    <property type="entry name" value="GH"/>
</dbReference>
<dbReference type="InterPro" id="IPR001547">
    <property type="entry name" value="Glyco_hydro_5"/>
</dbReference>
<comment type="similarity">
    <text evidence="3">Belongs to the glycosyl hydrolase 5 (cellulase A) family.</text>
</comment>